<accession>A0A3N2BYR8</accession>
<proteinExistence type="predicted"/>
<evidence type="ECO:0000313" key="2">
    <source>
        <dbReference type="EMBL" id="ROR80410.1"/>
    </source>
</evidence>
<gene>
    <name evidence="2" type="ORF">EDD42_0451</name>
</gene>
<evidence type="ECO:0000313" key="3">
    <source>
        <dbReference type="Proteomes" id="UP000266915"/>
    </source>
</evidence>
<dbReference type="AlphaFoldDB" id="A0A3N2BYR8"/>
<name>A0A3N2BYR8_9MICO</name>
<dbReference type="Proteomes" id="UP000266915">
    <property type="component" value="Unassembled WGS sequence"/>
</dbReference>
<organism evidence="2 3">
    <name type="scientific">Plantibacter flavus</name>
    <dbReference type="NCBI Taxonomy" id="150123"/>
    <lineage>
        <taxon>Bacteria</taxon>
        <taxon>Bacillati</taxon>
        <taxon>Actinomycetota</taxon>
        <taxon>Actinomycetes</taxon>
        <taxon>Micrococcales</taxon>
        <taxon>Microbacteriaceae</taxon>
        <taxon>Plantibacter</taxon>
    </lineage>
</organism>
<comment type="caution">
    <text evidence="2">The sequence shown here is derived from an EMBL/GenBank/DDBJ whole genome shotgun (WGS) entry which is preliminary data.</text>
</comment>
<dbReference type="EMBL" id="RKHL01000001">
    <property type="protein sequence ID" value="ROR80410.1"/>
    <property type="molecule type" value="Genomic_DNA"/>
</dbReference>
<evidence type="ECO:0000259" key="1">
    <source>
        <dbReference type="Pfam" id="PF25355"/>
    </source>
</evidence>
<protein>
    <recommendedName>
        <fullName evidence="1">DUF7882 domain-containing protein</fullName>
    </recommendedName>
</protein>
<keyword evidence="3" id="KW-1185">Reference proteome</keyword>
<feature type="domain" description="DUF7882" evidence="1">
    <location>
        <begin position="1"/>
        <end position="89"/>
    </location>
</feature>
<dbReference type="InterPro" id="IPR057204">
    <property type="entry name" value="DUF7882"/>
</dbReference>
<sequence>MGQLVYGTGDARVRLDDRTLAHVKTIALMKLRRNESFALTIRQDSTSDGRTTLWLHPAIALQFSFDSDEVGEMDRALLEGFMHEANTGEVVVHATTGDDAAAQAK</sequence>
<reference evidence="2 3" key="1">
    <citation type="submission" date="2018-11" db="EMBL/GenBank/DDBJ databases">
        <title>Sequencing the genomes of 1000 actinobacteria strains.</title>
        <authorList>
            <person name="Klenk H.-P."/>
        </authorList>
    </citation>
    <scope>NUCLEOTIDE SEQUENCE [LARGE SCALE GENOMIC DNA]</scope>
    <source>
        <strain evidence="2 3">DSM 14012</strain>
    </source>
</reference>
<dbReference type="RefSeq" id="WP_085512070.1">
    <property type="nucleotide sequence ID" value="NZ_FXAP01000003.1"/>
</dbReference>
<dbReference type="Pfam" id="PF25355">
    <property type="entry name" value="DUF7882"/>
    <property type="match status" value="1"/>
</dbReference>